<evidence type="ECO:0000256" key="4">
    <source>
        <dbReference type="SAM" id="MobiDB-lite"/>
    </source>
</evidence>
<feature type="compositionally biased region" description="Low complexity" evidence="4">
    <location>
        <begin position="19"/>
        <end position="34"/>
    </location>
</feature>
<keyword evidence="2 3" id="KW-0694">RNA-binding</keyword>
<gene>
    <name evidence="6" type="ORF">EXN66_Car019584</name>
</gene>
<evidence type="ECO:0000256" key="1">
    <source>
        <dbReference type="ARBA" id="ARBA00022553"/>
    </source>
</evidence>
<reference evidence="6 7" key="1">
    <citation type="submission" date="2019-02" db="EMBL/GenBank/DDBJ databases">
        <title>Opniocepnalus argus genome.</title>
        <authorList>
            <person name="Zhou C."/>
            <person name="Xiao S."/>
        </authorList>
    </citation>
    <scope>NUCLEOTIDE SEQUENCE [LARGE SCALE GENOMIC DNA]</scope>
    <source>
        <strain evidence="6">OARG1902GOOAL</strain>
        <tissue evidence="6">Muscle</tissue>
    </source>
</reference>
<feature type="region of interest" description="Disordered" evidence="4">
    <location>
        <begin position="1"/>
        <end position="34"/>
    </location>
</feature>
<dbReference type="InterPro" id="IPR058699">
    <property type="entry name" value="RRM_LARP4/4B"/>
</dbReference>
<evidence type="ECO:0000259" key="5">
    <source>
        <dbReference type="PROSITE" id="PS50961"/>
    </source>
</evidence>
<organism evidence="6 7">
    <name type="scientific">Channa argus</name>
    <name type="common">Northern snakehead</name>
    <name type="synonym">Ophicephalus argus</name>
    <dbReference type="NCBI Taxonomy" id="215402"/>
    <lineage>
        <taxon>Eukaryota</taxon>
        <taxon>Metazoa</taxon>
        <taxon>Chordata</taxon>
        <taxon>Craniata</taxon>
        <taxon>Vertebrata</taxon>
        <taxon>Euteleostomi</taxon>
        <taxon>Actinopterygii</taxon>
        <taxon>Neopterygii</taxon>
        <taxon>Teleostei</taxon>
        <taxon>Neoteleostei</taxon>
        <taxon>Acanthomorphata</taxon>
        <taxon>Anabantaria</taxon>
        <taxon>Anabantiformes</taxon>
        <taxon>Channoidei</taxon>
        <taxon>Channidae</taxon>
        <taxon>Channa</taxon>
    </lineage>
</organism>
<dbReference type="GO" id="GO:0003730">
    <property type="term" value="F:mRNA 3'-UTR binding"/>
    <property type="evidence" value="ECO:0007669"/>
    <property type="project" value="TreeGrafter"/>
</dbReference>
<dbReference type="AlphaFoldDB" id="A0A6G1QP89"/>
<keyword evidence="1" id="KW-0597">Phosphoprotein</keyword>
<dbReference type="Proteomes" id="UP000503349">
    <property type="component" value="Chromosome 19"/>
</dbReference>
<feature type="compositionally biased region" description="Basic and acidic residues" evidence="4">
    <location>
        <begin position="458"/>
        <end position="469"/>
    </location>
</feature>
<dbReference type="InterPro" id="IPR006630">
    <property type="entry name" value="La_HTH"/>
</dbReference>
<evidence type="ECO:0000313" key="6">
    <source>
        <dbReference type="EMBL" id="KAF3703896.1"/>
    </source>
</evidence>
<dbReference type="SUPFAM" id="SSF46785">
    <property type="entry name" value="Winged helix' DNA-binding domain"/>
    <property type="match status" value="1"/>
</dbReference>
<feature type="compositionally biased region" description="Polar residues" evidence="4">
    <location>
        <begin position="937"/>
        <end position="951"/>
    </location>
</feature>
<sequence length="1276" mass="141931">MEEQNQDPEHRSNNAAKRSQAGSSSGSSDQQDLAASLGCQVDPSKVLRNLIGNGLYRRTNSQKTTMLEKMGCCFGKGPCPGLQNERSSLLQSPLHDGLSEMTEQVRQHAVAVAQHVSLEEEETCVPDGLAWGKPVEDEEQHSEVKNKVLTKSTVANTETPMWSEQVLKAASTHEDREADFITTSTNTCTNRQAEEKTEEVCVITTLHQEFEKKTQIFYRKSAIDLDNFEDELDHSQPQTAGAAQSLQSAQAETLPCTEGSLVQGQPHKDTCFHSIHTGECKLTSQSHDEEPANTQPHAAHHSASSLSLSHSKQTTSLKSVVFPQLADHLPELLPLTSYQINSEDAQVSTTYSLQHEDLNCQTAGNSTDDFKDAMLMTSHKDESADVEEKNKGVRAETGNGSEDIMVTEDCVCLEEGTLSSVEDRAAVGVIRSTEETLVDFQKKELDVCVDSNVNPVDGHVHESDPRTEQHVQTSSQSPSSSELPIEEQVSGWMANSSLQSEAIPVIVQRNPAEDSDTGPSYPANEVSSLSIISAVTPPTPLTLQCGLTASDKLEISSNKTPGQDAERLFTRCDSNDAAKEPDSSDVKTEGEVVPGYFEDIDLVGGDNFSESPQNRTQPPAHQKKNKSPVGALSLNPEAEPWSRYKFYIPDTTYTKAKQTWMQFPDSLANQEGYMPQFELKSMGLGEAVGPAETLPSHYQTLLTAEASVGDGESRYPPGTDIKEELRRVLECCLTREHYDNDLYLKSQMDSDQYVSIATLASLDKIKSLSTDMELISDEVEALFDRENMPRFLSCEFVSNDNWFITFKSETDAQQAFKYLCEEVRMFKGKPITVKIKTKTMPVTSYIPKKGYMPVHLDQFANYYGPYIYTTTYQQTSCTHMPTQQLYNFTNEMWASHVAGYSECAEPRSLMDDFMNGLPVASNFTPHNPQRLRRGSKRFNSGQRWQLQQSDLSNSSEAASVERSSSPMKPGRGRPRGSSRRQSKGGKIESNKQIAPPSEQGRRGNHSQRRREIPKSWDRSVESSHNPPSQTHPHQPSPLELNLENLPPHQPSSLELNLENLPPHQPSSLELNLENFTPHQPSHLELNLENLPPHSSSPLELNLENLPPHPPSPLELNLENFPPLPPAARATVLVAHSNVKGPGSSPCVSVPTASQDPQPVSNNVKETVETSFEAKPDQLTQEPVTRDVPWQKKHIEVLPLSSEVWGSEKQQNLVADWFCVVYKLAYQIPDQTKGRKMRDFDNHMSVCDLQQLEDAHPFIRDVDDRQQTIRPQSFDSE</sequence>
<protein>
    <submittedName>
        <fullName evidence="6">La-related protein 4B</fullName>
    </submittedName>
</protein>
<feature type="compositionally biased region" description="Basic residues" evidence="4">
    <location>
        <begin position="970"/>
        <end position="983"/>
    </location>
</feature>
<feature type="region of interest" description="Disordered" evidence="4">
    <location>
        <begin position="603"/>
        <end position="634"/>
    </location>
</feature>
<feature type="compositionally biased region" description="Polar residues" evidence="4">
    <location>
        <begin position="1150"/>
        <end position="1160"/>
    </location>
</feature>
<accession>A0A6G1QP89</accession>
<dbReference type="SMART" id="SM00715">
    <property type="entry name" value="LA"/>
    <property type="match status" value="1"/>
</dbReference>
<keyword evidence="7" id="KW-1185">Reference proteome</keyword>
<dbReference type="InterPro" id="IPR045180">
    <property type="entry name" value="La_dom_prot"/>
</dbReference>
<feature type="region of interest" description="Disordered" evidence="4">
    <location>
        <begin position="454"/>
        <end position="487"/>
    </location>
</feature>
<feature type="region of interest" description="Disordered" evidence="4">
    <location>
        <begin position="1141"/>
        <end position="1160"/>
    </location>
</feature>
<evidence type="ECO:0000313" key="7">
    <source>
        <dbReference type="Proteomes" id="UP000503349"/>
    </source>
</evidence>
<feature type="domain" description="HTH La-type RNA-binding" evidence="5">
    <location>
        <begin position="715"/>
        <end position="814"/>
    </location>
</feature>
<dbReference type="GO" id="GO:0005829">
    <property type="term" value="C:cytosol"/>
    <property type="evidence" value="ECO:0007669"/>
    <property type="project" value="TreeGrafter"/>
</dbReference>
<feature type="compositionally biased region" description="Low complexity" evidence="4">
    <location>
        <begin position="952"/>
        <end position="969"/>
    </location>
</feature>
<dbReference type="Gene3D" id="1.10.10.10">
    <property type="entry name" value="Winged helix-like DNA-binding domain superfamily/Winged helix DNA-binding domain"/>
    <property type="match status" value="1"/>
</dbReference>
<feature type="region of interest" description="Disordered" evidence="4">
    <location>
        <begin position="283"/>
        <end position="310"/>
    </location>
</feature>
<dbReference type="EMBL" id="CM015730">
    <property type="protein sequence ID" value="KAF3703896.1"/>
    <property type="molecule type" value="Genomic_DNA"/>
</dbReference>
<dbReference type="GO" id="GO:0045727">
    <property type="term" value="P:positive regulation of translation"/>
    <property type="evidence" value="ECO:0007669"/>
    <property type="project" value="TreeGrafter"/>
</dbReference>
<feature type="region of interest" description="Disordered" evidence="4">
    <location>
        <begin position="920"/>
        <end position="1070"/>
    </location>
</feature>
<feature type="compositionally biased region" description="Low complexity" evidence="4">
    <location>
        <begin position="1022"/>
        <end position="1046"/>
    </location>
</feature>
<evidence type="ECO:0000256" key="2">
    <source>
        <dbReference type="ARBA" id="ARBA00022884"/>
    </source>
</evidence>
<reference evidence="7" key="2">
    <citation type="submission" date="2019-02" db="EMBL/GenBank/DDBJ databases">
        <title>Opniocepnalus argus Var Kimnra genome.</title>
        <authorList>
            <person name="Zhou C."/>
            <person name="Xiao S."/>
        </authorList>
    </citation>
    <scope>NUCLEOTIDE SEQUENCE [LARGE SCALE GENOMIC DNA]</scope>
</reference>
<dbReference type="Pfam" id="PF26088">
    <property type="entry name" value="RRM_LARP4"/>
    <property type="match status" value="1"/>
</dbReference>
<feature type="compositionally biased region" description="Polar residues" evidence="4">
    <location>
        <begin position="608"/>
        <end position="619"/>
    </location>
</feature>
<dbReference type="PANTHER" id="PTHR22792:SF43">
    <property type="entry name" value="LA-RELATED PROTEIN 4B"/>
    <property type="match status" value="1"/>
</dbReference>
<dbReference type="InterPro" id="IPR036390">
    <property type="entry name" value="WH_DNA-bd_sf"/>
</dbReference>
<dbReference type="GO" id="GO:0010494">
    <property type="term" value="C:cytoplasmic stress granule"/>
    <property type="evidence" value="ECO:0007669"/>
    <property type="project" value="TreeGrafter"/>
</dbReference>
<dbReference type="PANTHER" id="PTHR22792">
    <property type="entry name" value="LUPUS LA PROTEIN-RELATED"/>
    <property type="match status" value="1"/>
</dbReference>
<name>A0A6G1QP89_CHAAH</name>
<feature type="compositionally biased region" description="Low complexity" evidence="4">
    <location>
        <begin position="301"/>
        <end position="310"/>
    </location>
</feature>
<feature type="compositionally biased region" description="Basic and acidic residues" evidence="4">
    <location>
        <begin position="1009"/>
        <end position="1021"/>
    </location>
</feature>
<evidence type="ECO:0000256" key="3">
    <source>
        <dbReference type="PROSITE-ProRule" id="PRU00332"/>
    </source>
</evidence>
<proteinExistence type="predicted"/>
<dbReference type="PROSITE" id="PS50961">
    <property type="entry name" value="HTH_LA"/>
    <property type="match status" value="1"/>
</dbReference>
<dbReference type="InterPro" id="IPR036388">
    <property type="entry name" value="WH-like_DNA-bd_sf"/>
</dbReference>